<dbReference type="PANTHER" id="PTHR10218">
    <property type="entry name" value="GTP-BINDING PROTEIN ALPHA SUBUNIT"/>
    <property type="match status" value="1"/>
</dbReference>
<dbReference type="FunFam" id="3.40.50.300:FF:000720">
    <property type="entry name" value="Guanine nucleotide-binding protein G(k) subunit alpha"/>
    <property type="match status" value="1"/>
</dbReference>
<evidence type="ECO:0000256" key="3">
    <source>
        <dbReference type="ARBA" id="ARBA00023224"/>
    </source>
</evidence>
<dbReference type="PROSITE" id="PS51882">
    <property type="entry name" value="G_ALPHA"/>
    <property type="match status" value="1"/>
</dbReference>
<dbReference type="GO" id="GO:0005737">
    <property type="term" value="C:cytoplasm"/>
    <property type="evidence" value="ECO:0007669"/>
    <property type="project" value="TreeGrafter"/>
</dbReference>
<dbReference type="Gene3D" id="3.40.50.300">
    <property type="entry name" value="P-loop containing nucleotide triphosphate hydrolases"/>
    <property type="match status" value="1"/>
</dbReference>
<dbReference type="SUPFAM" id="SSF47895">
    <property type="entry name" value="Transducin (alpha subunit), insertion domain"/>
    <property type="match status" value="1"/>
</dbReference>
<dbReference type="GO" id="GO:0001664">
    <property type="term" value="F:G protein-coupled receptor binding"/>
    <property type="evidence" value="ECO:0007669"/>
    <property type="project" value="TreeGrafter"/>
</dbReference>
<name>A0AAD7GIM9_MYCRO</name>
<dbReference type="GO" id="GO:0000750">
    <property type="term" value="P:pheromone-dependent signal transduction involved in conjugation with cellular fusion"/>
    <property type="evidence" value="ECO:0007669"/>
    <property type="project" value="TreeGrafter"/>
</dbReference>
<dbReference type="GO" id="GO:0003924">
    <property type="term" value="F:GTPase activity"/>
    <property type="evidence" value="ECO:0007669"/>
    <property type="project" value="InterPro"/>
</dbReference>
<dbReference type="Proteomes" id="UP001221757">
    <property type="component" value="Unassembled WGS sequence"/>
</dbReference>
<dbReference type="CDD" id="cd00066">
    <property type="entry name" value="G-alpha"/>
    <property type="match status" value="1"/>
</dbReference>
<evidence type="ECO:0000256" key="2">
    <source>
        <dbReference type="ARBA" id="ARBA00023134"/>
    </source>
</evidence>
<evidence type="ECO:0000256" key="1">
    <source>
        <dbReference type="ARBA" id="ARBA00022741"/>
    </source>
</evidence>
<evidence type="ECO:0000256" key="4">
    <source>
        <dbReference type="PIRSR" id="PIRSR601019-2"/>
    </source>
</evidence>
<sequence length="337" mass="38138">MSPGLWIPSYRLKILLLGSSLSGKSTILKQMRLAGGVPFSTQEIESFRQLVFDNLTGELRHLLDSFADLSMHFPDALSADAEIILRVKDLRDREPFPMECLDALTRLWKNLTVQQAVRRGNEVASPEEMPYFFGALPRLFSPEYVPSPQDIFHLRAQTIGITETALSLNGIEMLVVDVGGVKSERRKWIHVFNDVTGIIFTVNLNGYDMCLIEDRDANQMQDAMTIWTSIGQSGWFSGTPLVLCFTKYDLFEQKVTAGSDIAKFFPDFNGAPGDAVAGLDYFRRRFLRLAQKAGRINEREIQIHVVTVTDTEMTRVFLNSFGAFFTDDDMRSHDTEE</sequence>
<feature type="binding site" evidence="4">
    <location>
        <position position="25"/>
    </location>
    <ligand>
        <name>Mg(2+)</name>
        <dbReference type="ChEBI" id="CHEBI:18420"/>
    </ligand>
</feature>
<reference evidence="5" key="1">
    <citation type="submission" date="2023-03" db="EMBL/GenBank/DDBJ databases">
        <title>Massive genome expansion in bonnet fungi (Mycena s.s.) driven by repeated elements and novel gene families across ecological guilds.</title>
        <authorList>
            <consortium name="Lawrence Berkeley National Laboratory"/>
            <person name="Harder C.B."/>
            <person name="Miyauchi S."/>
            <person name="Viragh M."/>
            <person name="Kuo A."/>
            <person name="Thoen E."/>
            <person name="Andreopoulos B."/>
            <person name="Lu D."/>
            <person name="Skrede I."/>
            <person name="Drula E."/>
            <person name="Henrissat B."/>
            <person name="Morin E."/>
            <person name="Kohler A."/>
            <person name="Barry K."/>
            <person name="LaButti K."/>
            <person name="Morin E."/>
            <person name="Salamov A."/>
            <person name="Lipzen A."/>
            <person name="Mereny Z."/>
            <person name="Hegedus B."/>
            <person name="Baldrian P."/>
            <person name="Stursova M."/>
            <person name="Weitz H."/>
            <person name="Taylor A."/>
            <person name="Grigoriev I.V."/>
            <person name="Nagy L.G."/>
            <person name="Martin F."/>
            <person name="Kauserud H."/>
        </authorList>
    </citation>
    <scope>NUCLEOTIDE SEQUENCE</scope>
    <source>
        <strain evidence="5">CBHHK067</strain>
    </source>
</reference>
<dbReference type="GO" id="GO:0007186">
    <property type="term" value="P:G protein-coupled receptor signaling pathway"/>
    <property type="evidence" value="ECO:0007669"/>
    <property type="project" value="InterPro"/>
</dbReference>
<dbReference type="GO" id="GO:0031683">
    <property type="term" value="F:G-protein beta/gamma-subunit complex binding"/>
    <property type="evidence" value="ECO:0007669"/>
    <property type="project" value="InterPro"/>
</dbReference>
<keyword evidence="3" id="KW-0807">Transducer</keyword>
<keyword evidence="4" id="KW-0479">Metal-binding</keyword>
<organism evidence="5 6">
    <name type="scientific">Mycena rosella</name>
    <name type="common">Pink bonnet</name>
    <name type="synonym">Agaricus rosellus</name>
    <dbReference type="NCBI Taxonomy" id="1033263"/>
    <lineage>
        <taxon>Eukaryota</taxon>
        <taxon>Fungi</taxon>
        <taxon>Dikarya</taxon>
        <taxon>Basidiomycota</taxon>
        <taxon>Agaricomycotina</taxon>
        <taxon>Agaricomycetes</taxon>
        <taxon>Agaricomycetidae</taxon>
        <taxon>Agaricales</taxon>
        <taxon>Marasmiineae</taxon>
        <taxon>Mycenaceae</taxon>
        <taxon>Mycena</taxon>
    </lineage>
</organism>
<keyword evidence="1" id="KW-0547">Nucleotide-binding</keyword>
<dbReference type="AlphaFoldDB" id="A0AAD7GIM9"/>
<dbReference type="GO" id="GO:0005525">
    <property type="term" value="F:GTP binding"/>
    <property type="evidence" value="ECO:0007669"/>
    <property type="project" value="UniProtKB-KW"/>
</dbReference>
<keyword evidence="6" id="KW-1185">Reference proteome</keyword>
<keyword evidence="2" id="KW-0342">GTP-binding</keyword>
<dbReference type="PANTHER" id="PTHR10218:SF242">
    <property type="entry name" value="GUANINE NUCLEOTIDE-BINDING PROTEIN ALPHA-1 SUBUNIT"/>
    <property type="match status" value="1"/>
</dbReference>
<dbReference type="GO" id="GO:0005834">
    <property type="term" value="C:heterotrimeric G-protein complex"/>
    <property type="evidence" value="ECO:0007669"/>
    <property type="project" value="TreeGrafter"/>
</dbReference>
<dbReference type="InterPro" id="IPR001019">
    <property type="entry name" value="Gprotein_alpha_su"/>
</dbReference>
<dbReference type="Pfam" id="PF00503">
    <property type="entry name" value="G-alpha"/>
    <property type="match status" value="1"/>
</dbReference>
<dbReference type="GO" id="GO:0046872">
    <property type="term" value="F:metal ion binding"/>
    <property type="evidence" value="ECO:0007669"/>
    <property type="project" value="UniProtKB-KW"/>
</dbReference>
<comment type="caution">
    <text evidence="5">The sequence shown here is derived from an EMBL/GenBank/DDBJ whole genome shotgun (WGS) entry which is preliminary data.</text>
</comment>
<dbReference type="SUPFAM" id="SSF52540">
    <property type="entry name" value="P-loop containing nucleoside triphosphate hydrolases"/>
    <property type="match status" value="1"/>
</dbReference>
<proteinExistence type="predicted"/>
<dbReference type="SMART" id="SM00275">
    <property type="entry name" value="G_alpha"/>
    <property type="match status" value="1"/>
</dbReference>
<accession>A0AAD7GIM9</accession>
<protein>
    <submittedName>
        <fullName evidence="5">Heterotrimeric G protein alpha subunit 4</fullName>
    </submittedName>
</protein>
<gene>
    <name evidence="5" type="ORF">B0H17DRAFT_1159594</name>
</gene>
<keyword evidence="4" id="KW-0460">Magnesium</keyword>
<evidence type="ECO:0000313" key="5">
    <source>
        <dbReference type="EMBL" id="KAJ7692695.1"/>
    </source>
</evidence>
<dbReference type="InterPro" id="IPR027417">
    <property type="entry name" value="P-loop_NTPase"/>
</dbReference>
<dbReference type="PRINTS" id="PR00318">
    <property type="entry name" value="GPROTEINA"/>
</dbReference>
<dbReference type="InterPro" id="IPR011025">
    <property type="entry name" value="GproteinA_insert"/>
</dbReference>
<dbReference type="Gene3D" id="1.10.400.10">
    <property type="entry name" value="GI Alpha 1, domain 2-like"/>
    <property type="match status" value="1"/>
</dbReference>
<dbReference type="EMBL" id="JARKIE010000050">
    <property type="protein sequence ID" value="KAJ7692695.1"/>
    <property type="molecule type" value="Genomic_DNA"/>
</dbReference>
<evidence type="ECO:0000313" key="6">
    <source>
        <dbReference type="Proteomes" id="UP001221757"/>
    </source>
</evidence>
<feature type="binding site" evidence="4">
    <location>
        <position position="158"/>
    </location>
    <ligand>
        <name>Mg(2+)</name>
        <dbReference type="ChEBI" id="CHEBI:18420"/>
    </ligand>
</feature>